<evidence type="ECO:0000256" key="4">
    <source>
        <dbReference type="ARBA" id="ARBA00023004"/>
    </source>
</evidence>
<dbReference type="InterPro" id="IPR019772">
    <property type="entry name" value="Ferrochelatase_AS"/>
</dbReference>
<dbReference type="HAMAP" id="MF_00323">
    <property type="entry name" value="Ferrochelatase"/>
    <property type="match status" value="1"/>
</dbReference>
<evidence type="ECO:0000256" key="5">
    <source>
        <dbReference type="ARBA" id="ARBA00023133"/>
    </source>
</evidence>
<dbReference type="InterPro" id="IPR033659">
    <property type="entry name" value="Ferrochelatase_N"/>
</dbReference>
<evidence type="ECO:0000313" key="11">
    <source>
        <dbReference type="EMBL" id="RXR06662.1"/>
    </source>
</evidence>
<gene>
    <name evidence="9" type="primary">hemH</name>
    <name evidence="11" type="ORF">EPA99_06980</name>
</gene>
<name>A0A4Q1JWH9_9GAMM</name>
<feature type="binding site" evidence="9">
    <location>
        <position position="190"/>
    </location>
    <ligand>
        <name>Fe(2+)</name>
        <dbReference type="ChEBI" id="CHEBI:29033"/>
    </ligand>
</feature>
<dbReference type="Pfam" id="PF00762">
    <property type="entry name" value="Ferrochelatase"/>
    <property type="match status" value="1"/>
</dbReference>
<comment type="caution">
    <text evidence="11">The sequence shown here is derived from an EMBL/GenBank/DDBJ whole genome shotgun (WGS) entry which is preliminary data.</text>
</comment>
<dbReference type="OrthoDB" id="9809741at2"/>
<protein>
    <recommendedName>
        <fullName evidence="9 10">Ferrochelatase</fullName>
        <ecNumber evidence="9 10">4.98.1.1</ecNumber>
    </recommendedName>
    <alternativeName>
        <fullName evidence="9">Heme synthase</fullName>
    </alternativeName>
    <alternativeName>
        <fullName evidence="9">Protoheme ferro-lyase</fullName>
    </alternativeName>
</protein>
<evidence type="ECO:0000256" key="2">
    <source>
        <dbReference type="ARBA" id="ARBA00022490"/>
    </source>
</evidence>
<dbReference type="PROSITE" id="PS00534">
    <property type="entry name" value="FERROCHELATASE"/>
    <property type="match status" value="1"/>
</dbReference>
<evidence type="ECO:0000313" key="12">
    <source>
        <dbReference type="Proteomes" id="UP000289784"/>
    </source>
</evidence>
<dbReference type="Proteomes" id="UP000289784">
    <property type="component" value="Unassembled WGS sequence"/>
</dbReference>
<dbReference type="FunFam" id="3.40.50.1400:FF:000002">
    <property type="entry name" value="Ferrochelatase"/>
    <property type="match status" value="1"/>
</dbReference>
<keyword evidence="6 9" id="KW-0456">Lyase</keyword>
<keyword evidence="4 9" id="KW-0408">Iron</keyword>
<dbReference type="InterPro" id="IPR033644">
    <property type="entry name" value="Ferrochelatase_C"/>
</dbReference>
<dbReference type="EMBL" id="SAWZ01000003">
    <property type="protein sequence ID" value="RXR06662.1"/>
    <property type="molecule type" value="Genomic_DNA"/>
</dbReference>
<keyword evidence="7 9" id="KW-0627">Porphyrin biosynthesis</keyword>
<dbReference type="GO" id="GO:0046872">
    <property type="term" value="F:metal ion binding"/>
    <property type="evidence" value="ECO:0007669"/>
    <property type="project" value="UniProtKB-KW"/>
</dbReference>
<keyword evidence="5 9" id="KW-0350">Heme biosynthesis</keyword>
<dbReference type="PANTHER" id="PTHR11108:SF1">
    <property type="entry name" value="FERROCHELATASE, MITOCHONDRIAL"/>
    <property type="match status" value="1"/>
</dbReference>
<reference evidence="11 12" key="1">
    <citation type="submission" date="2019-01" db="EMBL/GenBank/DDBJ databases">
        <title>Pseudoxanthomonas composti sp. nov., isolated from compost.</title>
        <authorList>
            <person name="Yang G."/>
        </authorList>
    </citation>
    <scope>NUCLEOTIDE SEQUENCE [LARGE SCALE GENOMIC DNA]</scope>
    <source>
        <strain evidence="11 12">GSS15</strain>
    </source>
</reference>
<comment type="subcellular location">
    <subcellularLocation>
        <location evidence="9 10">Cytoplasm</location>
    </subcellularLocation>
</comment>
<comment type="pathway">
    <text evidence="9 10">Porphyrin-containing compound metabolism; protoheme biosynthesis; protoheme from protoporphyrin-IX: step 1/1.</text>
</comment>
<dbReference type="CDD" id="cd00419">
    <property type="entry name" value="Ferrochelatase_C"/>
    <property type="match status" value="1"/>
</dbReference>
<dbReference type="Gene3D" id="3.40.50.1400">
    <property type="match status" value="2"/>
</dbReference>
<dbReference type="CDD" id="cd03411">
    <property type="entry name" value="Ferrochelatase_N"/>
    <property type="match status" value="1"/>
</dbReference>
<accession>A0A4Q1JWH9</accession>
<proteinExistence type="inferred from homology"/>
<dbReference type="SUPFAM" id="SSF53800">
    <property type="entry name" value="Chelatase"/>
    <property type="match status" value="1"/>
</dbReference>
<comment type="function">
    <text evidence="9 10">Catalyzes the ferrous insertion into protoporphyrin IX.</text>
</comment>
<organism evidence="11 12">
    <name type="scientific">Pseudoxanthomonas composti</name>
    <dbReference type="NCBI Taxonomy" id="2137479"/>
    <lineage>
        <taxon>Bacteria</taxon>
        <taxon>Pseudomonadati</taxon>
        <taxon>Pseudomonadota</taxon>
        <taxon>Gammaproteobacteria</taxon>
        <taxon>Lysobacterales</taxon>
        <taxon>Lysobacteraceae</taxon>
        <taxon>Pseudoxanthomonas</taxon>
    </lineage>
</organism>
<dbReference type="NCBIfam" id="TIGR00109">
    <property type="entry name" value="hemH"/>
    <property type="match status" value="1"/>
</dbReference>
<dbReference type="UniPathway" id="UPA00252">
    <property type="reaction ID" value="UER00325"/>
</dbReference>
<dbReference type="EC" id="4.98.1.1" evidence="9 10"/>
<keyword evidence="12" id="KW-1185">Reference proteome</keyword>
<dbReference type="GO" id="GO:0006783">
    <property type="term" value="P:heme biosynthetic process"/>
    <property type="evidence" value="ECO:0007669"/>
    <property type="project" value="UniProtKB-UniRule"/>
</dbReference>
<evidence type="ECO:0000256" key="8">
    <source>
        <dbReference type="ARBA" id="ARBA00024536"/>
    </source>
</evidence>
<keyword evidence="2 9" id="KW-0963">Cytoplasm</keyword>
<comment type="similarity">
    <text evidence="1 9 10">Belongs to the ferrochelatase family.</text>
</comment>
<comment type="catalytic activity">
    <reaction evidence="9 10">
        <text>heme b + 2 H(+) = protoporphyrin IX + Fe(2+)</text>
        <dbReference type="Rhea" id="RHEA:22584"/>
        <dbReference type="ChEBI" id="CHEBI:15378"/>
        <dbReference type="ChEBI" id="CHEBI:29033"/>
        <dbReference type="ChEBI" id="CHEBI:57306"/>
        <dbReference type="ChEBI" id="CHEBI:60344"/>
        <dbReference type="EC" id="4.98.1.1"/>
    </reaction>
</comment>
<dbReference type="GO" id="GO:0005737">
    <property type="term" value="C:cytoplasm"/>
    <property type="evidence" value="ECO:0007669"/>
    <property type="project" value="UniProtKB-SubCell"/>
</dbReference>
<evidence type="ECO:0000256" key="1">
    <source>
        <dbReference type="ARBA" id="ARBA00007718"/>
    </source>
</evidence>
<dbReference type="InterPro" id="IPR001015">
    <property type="entry name" value="Ferrochelatase"/>
</dbReference>
<comment type="catalytic activity">
    <reaction evidence="8">
        <text>Fe-coproporphyrin III + 2 H(+) = coproporphyrin III + Fe(2+)</text>
        <dbReference type="Rhea" id="RHEA:49572"/>
        <dbReference type="ChEBI" id="CHEBI:15378"/>
        <dbReference type="ChEBI" id="CHEBI:29033"/>
        <dbReference type="ChEBI" id="CHEBI:68438"/>
        <dbReference type="ChEBI" id="CHEBI:131725"/>
        <dbReference type="EC" id="4.99.1.9"/>
    </reaction>
    <physiologicalReaction direction="right-to-left" evidence="8">
        <dbReference type="Rhea" id="RHEA:49574"/>
    </physiologicalReaction>
</comment>
<sequence>MPTPSAYPLVLLVNLGTPEAPTAPAVRRYLAEFLSDRRVVAIPPLFWQPLLRGLILPLRGPKSAAKYASIWMDGGSPLLVYTRALAAAVQQRLPELEVDYAMRYGAPSLRARLDAARQAGRRVLLLPLYPQYSTTTTASIGDVAQARHAAGTRMIEHYYEDPAWLAAVVNSIAAWRQQHGAGEHLLFSFHGLPQRVANNGDPYPQQCERSAALIAQGLGLPPEAWTLTYQSRFGSERWLQPATDAVLKQLAERGIKRVDVACPGFAVDCLETLEEVGMQFAEGFAEHGGQLRYIPCLNASAEHADALAQCIERELHAWA</sequence>
<dbReference type="PANTHER" id="PTHR11108">
    <property type="entry name" value="FERROCHELATASE"/>
    <property type="match status" value="1"/>
</dbReference>
<evidence type="ECO:0000256" key="10">
    <source>
        <dbReference type="RuleBase" id="RU000607"/>
    </source>
</evidence>
<feature type="binding site" evidence="9">
    <location>
        <position position="271"/>
    </location>
    <ligand>
        <name>Fe(2+)</name>
        <dbReference type="ChEBI" id="CHEBI:29033"/>
    </ligand>
</feature>
<evidence type="ECO:0000256" key="9">
    <source>
        <dbReference type="HAMAP-Rule" id="MF_00323"/>
    </source>
</evidence>
<keyword evidence="3 9" id="KW-0479">Metal-binding</keyword>
<evidence type="ECO:0000256" key="6">
    <source>
        <dbReference type="ARBA" id="ARBA00023239"/>
    </source>
</evidence>
<dbReference type="GO" id="GO:0004325">
    <property type="term" value="F:ferrochelatase activity"/>
    <property type="evidence" value="ECO:0007669"/>
    <property type="project" value="UniProtKB-UniRule"/>
</dbReference>
<dbReference type="AlphaFoldDB" id="A0A4Q1JWH9"/>
<evidence type="ECO:0000256" key="3">
    <source>
        <dbReference type="ARBA" id="ARBA00022723"/>
    </source>
</evidence>
<evidence type="ECO:0000256" key="7">
    <source>
        <dbReference type="ARBA" id="ARBA00023244"/>
    </source>
</evidence>